<dbReference type="RefSeq" id="WP_256416986.1">
    <property type="nucleotide sequence ID" value="NZ_JANHDL010000001.1"/>
</dbReference>
<reference evidence="3 4" key="1">
    <citation type="journal article" date="2019" name="Int. J. Syst. Evol. Microbiol.">
        <title>The Global Catalogue of Microorganisms (GCM) 10K type strain sequencing project: providing services to taxonomists for standard genome sequencing and annotation.</title>
        <authorList>
            <consortium name="The Broad Institute Genomics Platform"/>
            <consortium name="The Broad Institute Genome Sequencing Center for Infectious Disease"/>
            <person name="Wu L."/>
            <person name="Ma J."/>
        </authorList>
    </citation>
    <scope>NUCLEOTIDE SEQUENCE [LARGE SCALE GENOMIC DNA]</scope>
    <source>
        <strain evidence="3 4">CGMCC 1.12689</strain>
    </source>
</reference>
<dbReference type="AlphaFoldDB" id="A0ABD6C1Q3"/>
<dbReference type="EMBL" id="JBHUDB010000004">
    <property type="protein sequence ID" value="MFD1570746.1"/>
    <property type="molecule type" value="Genomic_DNA"/>
</dbReference>
<comment type="caution">
    <text evidence="3">The sequence shown here is derived from an EMBL/GenBank/DDBJ whole genome shotgun (WGS) entry which is preliminary data.</text>
</comment>
<accession>A0ABD6C1Q3</accession>
<name>A0ABD6C1Q3_9EURY</name>
<evidence type="ECO:0000313" key="4">
    <source>
        <dbReference type="Proteomes" id="UP001597185"/>
    </source>
</evidence>
<keyword evidence="1" id="KW-0238">DNA-binding</keyword>
<dbReference type="GO" id="GO:0003677">
    <property type="term" value="F:DNA binding"/>
    <property type="evidence" value="ECO:0007669"/>
    <property type="project" value="UniProtKB-KW"/>
</dbReference>
<dbReference type="InterPro" id="IPR010095">
    <property type="entry name" value="Cas12f1-like_TNB"/>
</dbReference>
<proteinExistence type="predicted"/>
<dbReference type="Pfam" id="PF07282">
    <property type="entry name" value="Cas12f1-like_TNB"/>
    <property type="match status" value="1"/>
</dbReference>
<protein>
    <submittedName>
        <fullName evidence="3">Zinc ribbon domain-containing protein</fullName>
    </submittedName>
</protein>
<dbReference type="NCBIfam" id="TIGR01766">
    <property type="entry name" value="IS200/IS605 family accessory protein TnpB-like domain"/>
    <property type="match status" value="1"/>
</dbReference>
<feature type="domain" description="Cas12f1-like TNB" evidence="2">
    <location>
        <begin position="360"/>
        <end position="425"/>
    </location>
</feature>
<dbReference type="Proteomes" id="UP001597185">
    <property type="component" value="Unassembled WGS sequence"/>
</dbReference>
<organism evidence="3 4">
    <name type="scientific">Halorubrum laminariae</name>
    <dbReference type="NCBI Taxonomy" id="1433523"/>
    <lineage>
        <taxon>Archaea</taxon>
        <taxon>Methanobacteriati</taxon>
        <taxon>Methanobacteriota</taxon>
        <taxon>Stenosarchaea group</taxon>
        <taxon>Halobacteria</taxon>
        <taxon>Halobacteriales</taxon>
        <taxon>Haloferacaceae</taxon>
        <taxon>Halorubrum</taxon>
    </lineage>
</organism>
<evidence type="ECO:0000259" key="2">
    <source>
        <dbReference type="Pfam" id="PF07282"/>
    </source>
</evidence>
<gene>
    <name evidence="3" type="ORF">ACFR9T_09120</name>
</gene>
<evidence type="ECO:0000256" key="1">
    <source>
        <dbReference type="ARBA" id="ARBA00023125"/>
    </source>
</evidence>
<evidence type="ECO:0000313" key="3">
    <source>
        <dbReference type="EMBL" id="MFD1570746.1"/>
    </source>
</evidence>
<keyword evidence="4" id="KW-1185">Reference proteome</keyword>
<sequence length="433" mass="50687">MSNKQASIQRFGAFAQPPPEERDTYTRTIIFHIPTLTTKKTGKLNRAMKEYRYARSEACQYFQNHDPFDFTISDQSELSGQITDRGDIQIPRLQVGYAIRIVNQNYREFRKETNASPPEANRADTLAVPRKYTHIFHDDGCFYLNIRTGRGRVALPLETSEESYHTDYLPSPEAVPDKKSSRQRISGVTFRDIDSADLPGKVQRLSTSTLQKINDRQFTAHLRFQIATKYQRTFDPDEARYIVGVDRGRNQLAYAALYDCDEDHVLDWYNRSGDQVEHYMNQFSKRIREFKKAGVWNQMDDARKRRQRYKRQVDYEVANSIVEFARNAPGSVVIVLEELSEIHRLGKYRAEKRRFNEWSYSRLQEFIEEKSDVYDIPVMKIEPYYTSQECSRCGEDEETSRQSVYFKCNKCEYNQHADANAAVNVAKFFVANQ</sequence>